<proteinExistence type="predicted"/>
<evidence type="ECO:0000313" key="2">
    <source>
        <dbReference type="Proteomes" id="UP000647416"/>
    </source>
</evidence>
<evidence type="ECO:0000313" key="1">
    <source>
        <dbReference type="EMBL" id="MBC8597594.1"/>
    </source>
</evidence>
<dbReference type="EMBL" id="JACRTE010000080">
    <property type="protein sequence ID" value="MBC8597594.1"/>
    <property type="molecule type" value="Genomic_DNA"/>
</dbReference>
<dbReference type="AlphaFoldDB" id="A0A926FG19"/>
<keyword evidence="2" id="KW-1185">Reference proteome</keyword>
<dbReference type="Proteomes" id="UP000647416">
    <property type="component" value="Unassembled WGS sequence"/>
</dbReference>
<gene>
    <name evidence="1" type="ORF">H8706_12115</name>
</gene>
<reference evidence="1" key="1">
    <citation type="submission" date="2020-08" db="EMBL/GenBank/DDBJ databases">
        <title>Genome public.</title>
        <authorList>
            <person name="Liu C."/>
            <person name="Sun Q."/>
        </authorList>
    </citation>
    <scope>NUCLEOTIDE SEQUENCE</scope>
    <source>
        <strain evidence="1">NSJ-50</strain>
    </source>
</reference>
<comment type="caution">
    <text evidence="1">The sequence shown here is derived from an EMBL/GenBank/DDBJ whole genome shotgun (WGS) entry which is preliminary data.</text>
</comment>
<sequence>MDNSPELTAVDLNAPYKKLLEYNDVVLAGTEHSDGSFEFVTWDCKNNSLDHGHYYEDYERAKEDFVKRSELLPENQIFSADERFELYRCVEDTLSAGFELSSDVENILADVKEKLKDSIPDFDERLTTLDKQDRQQEQKM</sequence>
<protein>
    <submittedName>
        <fullName evidence="1">Uncharacterized protein</fullName>
    </submittedName>
</protein>
<organism evidence="1 2">
    <name type="scientific">Qingrenia yutianensis</name>
    <dbReference type="NCBI Taxonomy" id="2763676"/>
    <lineage>
        <taxon>Bacteria</taxon>
        <taxon>Bacillati</taxon>
        <taxon>Bacillota</taxon>
        <taxon>Clostridia</taxon>
        <taxon>Eubacteriales</taxon>
        <taxon>Oscillospiraceae</taxon>
        <taxon>Qingrenia</taxon>
    </lineage>
</organism>
<accession>A0A926FG19</accession>
<name>A0A926FG19_9FIRM</name>